<feature type="compositionally biased region" description="Low complexity" evidence="8">
    <location>
        <begin position="326"/>
        <end position="341"/>
    </location>
</feature>
<feature type="compositionally biased region" description="Polar residues" evidence="8">
    <location>
        <begin position="2090"/>
        <end position="2113"/>
    </location>
</feature>
<dbReference type="PANTHER" id="PTHR13059">
    <property type="entry name" value="HMG-BOX TRANSCRIPTION FACTOR BBX"/>
    <property type="match status" value="1"/>
</dbReference>
<feature type="region of interest" description="Disordered" evidence="8">
    <location>
        <begin position="1169"/>
        <end position="1284"/>
    </location>
</feature>
<feature type="region of interest" description="Disordered" evidence="8">
    <location>
        <begin position="860"/>
        <end position="882"/>
    </location>
</feature>
<evidence type="ECO:0000256" key="4">
    <source>
        <dbReference type="ARBA" id="ARBA00023125"/>
    </source>
</evidence>
<keyword evidence="6 7" id="KW-0539">Nucleus</keyword>
<feature type="DNA-binding region" description="HMG box" evidence="7">
    <location>
        <begin position="1283"/>
        <end position="1351"/>
    </location>
</feature>
<feature type="compositionally biased region" description="Polar residues" evidence="8">
    <location>
        <begin position="2286"/>
        <end position="2295"/>
    </location>
</feature>
<feature type="compositionally biased region" description="Basic and acidic residues" evidence="8">
    <location>
        <begin position="1214"/>
        <end position="1226"/>
    </location>
</feature>
<feature type="compositionally biased region" description="Polar residues" evidence="8">
    <location>
        <begin position="1586"/>
        <end position="1598"/>
    </location>
</feature>
<feature type="region of interest" description="Disordered" evidence="8">
    <location>
        <begin position="2257"/>
        <end position="2316"/>
    </location>
</feature>
<feature type="compositionally biased region" description="Low complexity" evidence="8">
    <location>
        <begin position="648"/>
        <end position="660"/>
    </location>
</feature>
<feature type="region of interest" description="Disordered" evidence="8">
    <location>
        <begin position="1586"/>
        <end position="1608"/>
    </location>
</feature>
<feature type="region of interest" description="Disordered" evidence="8">
    <location>
        <begin position="236"/>
        <end position="276"/>
    </location>
</feature>
<feature type="compositionally biased region" description="Acidic residues" evidence="8">
    <location>
        <begin position="1230"/>
        <end position="1242"/>
    </location>
</feature>
<name>A0A423SM01_PENVA</name>
<feature type="compositionally biased region" description="Basic and acidic residues" evidence="8">
    <location>
        <begin position="1097"/>
        <end position="1107"/>
    </location>
</feature>
<keyword evidence="3" id="KW-0805">Transcription regulation</keyword>
<organism evidence="10 11">
    <name type="scientific">Penaeus vannamei</name>
    <name type="common">Whiteleg shrimp</name>
    <name type="synonym">Litopenaeus vannamei</name>
    <dbReference type="NCBI Taxonomy" id="6689"/>
    <lineage>
        <taxon>Eukaryota</taxon>
        <taxon>Metazoa</taxon>
        <taxon>Ecdysozoa</taxon>
        <taxon>Arthropoda</taxon>
        <taxon>Crustacea</taxon>
        <taxon>Multicrustacea</taxon>
        <taxon>Malacostraca</taxon>
        <taxon>Eumalacostraca</taxon>
        <taxon>Eucarida</taxon>
        <taxon>Decapoda</taxon>
        <taxon>Dendrobranchiata</taxon>
        <taxon>Penaeoidea</taxon>
        <taxon>Penaeidae</taxon>
        <taxon>Penaeus</taxon>
    </lineage>
</organism>
<feature type="compositionally biased region" description="Basic and acidic residues" evidence="8">
    <location>
        <begin position="1266"/>
        <end position="1284"/>
    </location>
</feature>
<sequence length="2316" mass="244731">MNRRGGNRAKRTAESKASSSSGRGSKPSSRKEGEPANPPPLPNTSSGSNVSHGKKGDDGSGSVRVRKDALSSGGNDTVTRTEGGSPSAAPGDDAVVSNQGSITDSAMPAATVNRGQRVGVAQSSRDATVTASSAGTTSASAAAKEEKQPVHDVCKLPKKRKFLPSELEDMHEGPRPVLGPRSNPASTASTVADVRGVLPTVVESSSVSVTLQNPLVTVPTAVASILENKPQDLRVNTTGTDLGGNGYVSGGGDSSGHEKQKCEENLGDSQPLNMTSSSTNTVTVHTMPAHNVVTPQMMTVHRQQPLPQVTSQLKLAPATQAPPPTNTATHSSQQPQQIQHQMGAGGHHQVHLPHLVPPVAHAQTSGSQGTNDHMSQSPGAKVEFSQPKQYTGFKSVVDAAAQVTLSSHHVSGDTREGGEVPRTPEMWSSQQGVARAPVDLSEWKGHRVLAKRGPHYYPAVIRSVKNGCDLIVRIDADPASDILYSNVFTTGKFDVISDAVPSGKQLVEGARVVVRLDKEQQMFSEGVVYERQGSPTFQYLVRISGEPGSQGSAVTNNHWLLRPHLRLLQPPWWEDLEPHGQSSVLSTGPHQYPSHKPGGYLPPSYQETPSQHLVPAGPPYSIVPTNYGTITPPNHVTPPGSVAMTPLSGQSGSAGLSSGSEELRRRHDEYDSDDDLGREDITFPSETGHYSGNHRSLSLTPGALGSKYMGDPKRASMHSRGSTSSLIEHGSIGTTTPRSTPVTPRSGTATPLKYKKGEVVTTPNGIRKKFNGKQWRRLCGKDGCSKESQRQGYCSRHLSMYGKRLRSSSITFSAGKDTPSVEGNWEEMSCDSDTSPNFNLTAPRSQDETEAANMLMTLSNSSRSTTPAGGFSPTSISPRAIQSPVTVGPRGNVFMPISQPGAPITSPTGRQWASHDHVSRHPAPALPQRQPIIRPELVRPVTKLPSTVSQATGGTSVIRASPSHAMPVGQPHGVSSALSIQGPQATLAMTGPSGMRLHQAPDSVIQDGRGVLTIHPHVSTLSSQVITTSSQGHHEKIMDTGEAVVSEAGQSSAVILEKALTSASESKPDSEPQPQDLSNRFRPIERLGFSNEQPDIADMKSGNDGEGHVGGSGEQEGLLLRASSAAVREDHVMVDASSGKEEEGREVTWDQQQNQPMYHWSQLVPLITTPNRNSNNQQPPKNEIEVKPATNGDVITNGKGIAEGMNDGVAGNNRTREDGQERRESCSQETDFDMTADDDDVFLTDLDNTASTNNKRRTQSLGSFSGKEEPKSPRKGKGEREHIRRPMNAFMIFSKRHRPLVHQRYPNQDNRTVSKILGEWWYALGPEEKQKYHSLASEIKEHHYRAHPDWKWCSKDRRKSSTSSNKGDGPPYTPGGPTPEGMPLTPGGPNSSGPPLTPNVTSAPLTPGAQDPPTSTARKIPSSISGNQLTISQPTTMTNNVISVPGHGTNASGPRRDTIGSEVSDDDSKMVICEEGAPEGNGDKANVKTDVNSEIDLACKERVGDSDSETQSDTEVSERLRRPYSPPGSGDVKYKPKPIKGRPSLSTEEVVTLYGPTGSAQLGADQLNAAGKPSPIHLPSTPTFHMPSTSSLQSTGSAFRSMPPSPKVRSVGENNILQQENEKGTGSSANLGANIKIISNVSSPAGQRTVMKTNQIKSIHNLTVTTQERKPVLVDTPISLRTSKSDSNKTNLGGVAGTGVTLPAGTQVIPSSGQQVYHSGIITTTACSTTTSGGTIPKTAILMSSGHYALLNTGVKGGTLVAPGGNSPMHVTNVVVKTTPATPVGSQPSVTKAVSTGSGQPTHVQYLVPSFTQDGKLILGSNLIVSADPAKQLTVTPVSSAAGMRMVPSTGVTTTDPGGVIKTITMAGVPKTTVASQAQGMVLISGSRQGIGTVGPQLGVSQAVSLTQASYQTLPAGRGSGGAAAVVTNSPAAGSIAAISFPIKAQVANIPLATTGSGIAGAGTEEENLDDKPKFILAPTPAQLGKAPRQKRQSSTGQNSAIADTPPQLSPDIKMAPPQPPSGETKVSPGGSNSSESDLAGVQHMASVPPSPSGKKSFFKKNIEDGMDKVLEQVNFEQKFVALPEFNPDEVQSPNVNTNTVPSVPSSPRTFISSYRKKRKLSTGGEESEAETPMSVTPHLTPSLTPSSTLQGSKFFPPDFNPETFKEPRPETADIDSPAGGRSPRTPKTPRDADKSHSSLRHILDQRRALVMQLFSEYGWFPSNQAVSAFQARNSDIFPTKSCLILKIREVRQKVHQNTPNTPGVPSSPNPAAAAASHGASVHPQLSHNNHNSARGSLPAAVPTSSQASATLPVTT</sequence>
<feature type="compositionally biased region" description="Low complexity" evidence="8">
    <location>
        <begin position="1379"/>
        <end position="1389"/>
    </location>
</feature>
<feature type="compositionally biased region" description="Polar residues" evidence="8">
    <location>
        <begin position="363"/>
        <end position="378"/>
    </location>
</feature>
<evidence type="ECO:0000256" key="1">
    <source>
        <dbReference type="ARBA" id="ARBA00022491"/>
    </source>
</evidence>
<dbReference type="Gene3D" id="1.10.30.10">
    <property type="entry name" value="High mobility group box domain"/>
    <property type="match status" value="1"/>
</dbReference>
<feature type="compositionally biased region" description="Polar residues" evidence="8">
    <location>
        <begin position="1412"/>
        <end position="1442"/>
    </location>
</feature>
<dbReference type="InterPro" id="IPR052412">
    <property type="entry name" value="CC-Dev_Transcription_Reg"/>
</dbReference>
<feature type="region of interest" description="Disordered" evidence="8">
    <location>
        <begin position="408"/>
        <end position="433"/>
    </location>
</feature>
<dbReference type="SMART" id="SM00398">
    <property type="entry name" value="HMG"/>
    <property type="match status" value="1"/>
</dbReference>
<feature type="region of interest" description="Disordered" evidence="8">
    <location>
        <begin position="316"/>
        <end position="383"/>
    </location>
</feature>
<feature type="region of interest" description="Disordered" evidence="8">
    <location>
        <begin position="1355"/>
        <end position="1465"/>
    </location>
</feature>
<evidence type="ECO:0000256" key="6">
    <source>
        <dbReference type="ARBA" id="ARBA00023242"/>
    </source>
</evidence>
<feature type="compositionally biased region" description="Polar residues" evidence="8">
    <location>
        <begin position="580"/>
        <end position="589"/>
    </location>
</feature>
<dbReference type="STRING" id="6689.A0A423SM01"/>
<evidence type="ECO:0000256" key="7">
    <source>
        <dbReference type="PROSITE-ProRule" id="PRU00267"/>
    </source>
</evidence>
<reference evidence="10 11" key="1">
    <citation type="submission" date="2018-04" db="EMBL/GenBank/DDBJ databases">
        <authorList>
            <person name="Zhang X."/>
            <person name="Yuan J."/>
            <person name="Li F."/>
            <person name="Xiang J."/>
        </authorList>
    </citation>
    <scope>NUCLEOTIDE SEQUENCE [LARGE SCALE GENOMIC DNA]</scope>
    <source>
        <tissue evidence="10">Muscle</tissue>
    </source>
</reference>
<feature type="compositionally biased region" description="Basic and acidic residues" evidence="8">
    <location>
        <begin position="410"/>
        <end position="419"/>
    </location>
</feature>
<dbReference type="GO" id="GO:0000977">
    <property type="term" value="F:RNA polymerase II transcription regulatory region sequence-specific DNA binding"/>
    <property type="evidence" value="ECO:0007669"/>
    <property type="project" value="TreeGrafter"/>
</dbReference>
<feature type="region of interest" description="Disordered" evidence="8">
    <location>
        <begin position="633"/>
        <end position="678"/>
    </location>
</feature>
<accession>A0A423SM01</accession>
<comment type="caution">
    <text evidence="10">The sequence shown here is derived from an EMBL/GenBank/DDBJ whole genome shotgun (WGS) entry which is preliminary data.</text>
</comment>
<feature type="region of interest" description="Disordered" evidence="8">
    <location>
        <begin position="904"/>
        <end position="925"/>
    </location>
</feature>
<feature type="region of interest" description="Disordered" evidence="8">
    <location>
        <begin position="1061"/>
        <end position="1080"/>
    </location>
</feature>
<feature type="compositionally biased region" description="Low complexity" evidence="8">
    <location>
        <begin position="15"/>
        <end position="27"/>
    </location>
</feature>
<feature type="compositionally biased region" description="Polar residues" evidence="8">
    <location>
        <begin position="2134"/>
        <end position="2152"/>
    </location>
</feature>
<dbReference type="InterPro" id="IPR009071">
    <property type="entry name" value="HMG_box_dom"/>
</dbReference>
<protein>
    <recommendedName>
        <fullName evidence="9">HMG box domain-containing protein</fullName>
    </recommendedName>
</protein>
<feature type="region of interest" description="Disordered" evidence="8">
    <location>
        <begin position="1981"/>
        <end position="2060"/>
    </location>
</feature>
<keyword evidence="5" id="KW-0804">Transcription</keyword>
<feature type="domain" description="HMG box" evidence="9">
    <location>
        <begin position="1283"/>
        <end position="1351"/>
    </location>
</feature>
<dbReference type="InterPro" id="IPR032147">
    <property type="entry name" value="Cic_dom"/>
</dbReference>
<dbReference type="EMBL" id="QCYY01003130">
    <property type="protein sequence ID" value="ROT65174.1"/>
    <property type="molecule type" value="Genomic_DNA"/>
</dbReference>
<feature type="compositionally biased region" description="Low complexity" evidence="8">
    <location>
        <begin position="733"/>
        <end position="748"/>
    </location>
</feature>
<gene>
    <name evidence="10" type="ORF">C7M84_016876</name>
</gene>
<dbReference type="Pfam" id="PF16090">
    <property type="entry name" value="DUF4819"/>
    <property type="match status" value="1"/>
</dbReference>
<keyword evidence="11" id="KW-1185">Reference proteome</keyword>
<evidence type="ECO:0000259" key="9">
    <source>
        <dbReference type="PROSITE" id="PS50118"/>
    </source>
</evidence>
<dbReference type="GO" id="GO:0005634">
    <property type="term" value="C:nucleus"/>
    <property type="evidence" value="ECO:0007669"/>
    <property type="project" value="UniProtKB-UniRule"/>
</dbReference>
<feature type="compositionally biased region" description="Basic and acidic residues" evidence="8">
    <location>
        <begin position="2189"/>
        <end position="2199"/>
    </location>
</feature>
<dbReference type="SUPFAM" id="SSF47095">
    <property type="entry name" value="HMG-box"/>
    <property type="match status" value="1"/>
</dbReference>
<feature type="compositionally biased region" description="Polar residues" evidence="8">
    <location>
        <begin position="2303"/>
        <end position="2316"/>
    </location>
</feature>
<feature type="compositionally biased region" description="Gly residues" evidence="8">
    <location>
        <begin position="241"/>
        <end position="254"/>
    </location>
</feature>
<keyword evidence="2" id="KW-0597">Phosphoprotein</keyword>
<evidence type="ECO:0000256" key="3">
    <source>
        <dbReference type="ARBA" id="ARBA00023015"/>
    </source>
</evidence>
<dbReference type="InterPro" id="IPR058607">
    <property type="entry name" value="HMG-box_Cic-like"/>
</dbReference>
<feature type="compositionally biased region" description="Polar residues" evidence="8">
    <location>
        <begin position="1169"/>
        <end position="1180"/>
    </location>
</feature>
<dbReference type="Pfam" id="PF00505">
    <property type="entry name" value="HMG_box"/>
    <property type="match status" value="1"/>
</dbReference>
<proteinExistence type="predicted"/>
<feature type="compositionally biased region" description="Basic residues" evidence="8">
    <location>
        <begin position="1"/>
        <end position="10"/>
    </location>
</feature>
<feature type="compositionally biased region" description="Basic and acidic residues" evidence="8">
    <location>
        <begin position="255"/>
        <end position="264"/>
    </location>
</feature>
<evidence type="ECO:0000313" key="11">
    <source>
        <dbReference type="Proteomes" id="UP000283509"/>
    </source>
</evidence>
<feature type="compositionally biased region" description="Polar residues" evidence="8">
    <location>
        <begin position="72"/>
        <end position="84"/>
    </location>
</feature>
<evidence type="ECO:0000256" key="2">
    <source>
        <dbReference type="ARBA" id="ARBA00022553"/>
    </source>
</evidence>
<feature type="compositionally biased region" description="Polar residues" evidence="8">
    <location>
        <begin position="1391"/>
        <end position="1404"/>
    </location>
</feature>
<dbReference type="Pfam" id="PF25981">
    <property type="entry name" value="HTH_Cic_C"/>
    <property type="match status" value="1"/>
</dbReference>
<feature type="compositionally biased region" description="Low complexity" evidence="8">
    <location>
        <begin position="2264"/>
        <end position="2284"/>
    </location>
</feature>
<feature type="region of interest" description="Disordered" evidence="8">
    <location>
        <begin position="579"/>
        <end position="601"/>
    </location>
</feature>
<dbReference type="InterPro" id="IPR058606">
    <property type="entry name" value="HTH_Cic_C"/>
</dbReference>
<evidence type="ECO:0000256" key="5">
    <source>
        <dbReference type="ARBA" id="ARBA00023163"/>
    </source>
</evidence>
<dbReference type="OrthoDB" id="10051111at2759"/>
<feature type="region of interest" description="Disordered" evidence="8">
    <location>
        <begin position="712"/>
        <end position="750"/>
    </location>
</feature>
<reference evidence="10 11" key="2">
    <citation type="submission" date="2019-01" db="EMBL/GenBank/DDBJ databases">
        <title>The decoding of complex shrimp genome reveals the adaptation for benthos swimmer, frequently molting mechanism and breeding impact on genome.</title>
        <authorList>
            <person name="Sun Y."/>
            <person name="Gao Y."/>
            <person name="Yu Y."/>
        </authorList>
    </citation>
    <scope>NUCLEOTIDE SEQUENCE [LARGE SCALE GENOMIC DNA]</scope>
    <source>
        <tissue evidence="10">Muscle</tissue>
    </source>
</reference>
<keyword evidence="4 7" id="KW-0238">DNA-binding</keyword>
<feature type="region of interest" description="Disordered" evidence="8">
    <location>
        <begin position="1093"/>
        <end position="1113"/>
    </location>
</feature>
<feature type="compositionally biased region" description="Low complexity" evidence="8">
    <location>
        <begin position="352"/>
        <end position="362"/>
    </location>
</feature>
<evidence type="ECO:0000256" key="8">
    <source>
        <dbReference type="SAM" id="MobiDB-lite"/>
    </source>
</evidence>
<dbReference type="PANTHER" id="PTHR13059:SF13">
    <property type="entry name" value="PROTEIN CAPICUA HOMOLOG"/>
    <property type="match status" value="1"/>
</dbReference>
<feature type="compositionally biased region" description="Polar residues" evidence="8">
    <location>
        <begin position="860"/>
        <end position="877"/>
    </location>
</feature>
<evidence type="ECO:0000313" key="10">
    <source>
        <dbReference type="EMBL" id="ROT65174.1"/>
    </source>
</evidence>
<dbReference type="GO" id="GO:0000981">
    <property type="term" value="F:DNA-binding transcription factor activity, RNA polymerase II-specific"/>
    <property type="evidence" value="ECO:0007669"/>
    <property type="project" value="TreeGrafter"/>
</dbReference>
<dbReference type="FunFam" id="1.10.30.10:FF:000010">
    <property type="entry name" value="Capicua transcriptional repressor b"/>
    <property type="match status" value="1"/>
</dbReference>
<dbReference type="Proteomes" id="UP000283509">
    <property type="component" value="Unassembled WGS sequence"/>
</dbReference>
<feature type="region of interest" description="Disordered" evidence="8">
    <location>
        <begin position="1498"/>
        <end position="1544"/>
    </location>
</feature>
<dbReference type="PROSITE" id="PS50118">
    <property type="entry name" value="HMG_BOX_2"/>
    <property type="match status" value="1"/>
</dbReference>
<feature type="compositionally biased region" description="Low complexity" evidence="8">
    <location>
        <begin position="127"/>
        <end position="142"/>
    </location>
</feature>
<dbReference type="InterPro" id="IPR036910">
    <property type="entry name" value="HMG_box_dom_sf"/>
</dbReference>
<feature type="region of interest" description="Disordered" evidence="8">
    <location>
        <begin position="169"/>
        <end position="189"/>
    </location>
</feature>
<dbReference type="CDD" id="cd21990">
    <property type="entry name" value="HMG-box_CIC-like"/>
    <property type="match status" value="1"/>
</dbReference>
<feature type="compositionally biased region" description="Polar residues" evidence="8">
    <location>
        <begin position="1993"/>
        <end position="2002"/>
    </location>
</feature>
<keyword evidence="1" id="KW-0678">Repressor</keyword>
<feature type="region of interest" description="Disordered" evidence="8">
    <location>
        <begin position="2088"/>
        <end position="2199"/>
    </location>
</feature>
<feature type="region of interest" description="Disordered" evidence="8">
    <location>
        <begin position="813"/>
        <end position="837"/>
    </location>
</feature>
<feature type="region of interest" description="Disordered" evidence="8">
    <location>
        <begin position="1"/>
        <end position="151"/>
    </location>
</feature>